<evidence type="ECO:0000313" key="9">
    <source>
        <dbReference type="Proteomes" id="UP000177269"/>
    </source>
</evidence>
<dbReference type="InterPro" id="IPR051401">
    <property type="entry name" value="GtrA_CellWall_Glycosyl"/>
</dbReference>
<dbReference type="Proteomes" id="UP000177269">
    <property type="component" value="Unassembled WGS sequence"/>
</dbReference>
<feature type="transmembrane region" description="Helical" evidence="6">
    <location>
        <begin position="45"/>
        <end position="64"/>
    </location>
</feature>
<dbReference type="Pfam" id="PF04138">
    <property type="entry name" value="GtrA_DPMS_TM"/>
    <property type="match status" value="1"/>
</dbReference>
<comment type="subcellular location">
    <subcellularLocation>
        <location evidence="1">Membrane</location>
        <topology evidence="1">Multi-pass membrane protein</topology>
    </subcellularLocation>
</comment>
<feature type="transmembrane region" description="Helical" evidence="6">
    <location>
        <begin position="84"/>
        <end position="110"/>
    </location>
</feature>
<evidence type="ECO:0000256" key="6">
    <source>
        <dbReference type="SAM" id="Phobius"/>
    </source>
</evidence>
<proteinExistence type="inferred from homology"/>
<feature type="domain" description="GtrA/DPMS transmembrane" evidence="7">
    <location>
        <begin position="17"/>
        <end position="142"/>
    </location>
</feature>
<accession>A0A1G2P3B5</accession>
<evidence type="ECO:0000256" key="2">
    <source>
        <dbReference type="ARBA" id="ARBA00009399"/>
    </source>
</evidence>
<evidence type="ECO:0000256" key="4">
    <source>
        <dbReference type="ARBA" id="ARBA00022989"/>
    </source>
</evidence>
<gene>
    <name evidence="8" type="ORF">A3G52_03135</name>
</gene>
<feature type="transmembrane region" description="Helical" evidence="6">
    <location>
        <begin position="14"/>
        <end position="39"/>
    </location>
</feature>
<keyword evidence="4 6" id="KW-1133">Transmembrane helix</keyword>
<evidence type="ECO:0000259" key="7">
    <source>
        <dbReference type="Pfam" id="PF04138"/>
    </source>
</evidence>
<dbReference type="InterPro" id="IPR007267">
    <property type="entry name" value="GtrA_DPMS_TM"/>
</dbReference>
<feature type="transmembrane region" description="Helical" evidence="6">
    <location>
        <begin position="116"/>
        <end position="135"/>
    </location>
</feature>
<dbReference type="EMBL" id="MHSK01000006">
    <property type="protein sequence ID" value="OHA42773.1"/>
    <property type="molecule type" value="Genomic_DNA"/>
</dbReference>
<evidence type="ECO:0000256" key="5">
    <source>
        <dbReference type="ARBA" id="ARBA00023136"/>
    </source>
</evidence>
<keyword evidence="3 6" id="KW-0812">Transmembrane</keyword>
<organism evidence="8 9">
    <name type="scientific">Candidatus Taylorbacteria bacterium RIFCSPLOWO2_12_FULL_43_20</name>
    <dbReference type="NCBI Taxonomy" id="1802332"/>
    <lineage>
        <taxon>Bacteria</taxon>
        <taxon>Candidatus Tayloriibacteriota</taxon>
    </lineage>
</organism>
<comment type="caution">
    <text evidence="8">The sequence shown here is derived from an EMBL/GenBank/DDBJ whole genome shotgun (WGS) entry which is preliminary data.</text>
</comment>
<dbReference type="GO" id="GO:0005886">
    <property type="term" value="C:plasma membrane"/>
    <property type="evidence" value="ECO:0007669"/>
    <property type="project" value="TreeGrafter"/>
</dbReference>
<protein>
    <recommendedName>
        <fullName evidence="7">GtrA/DPMS transmembrane domain-containing protein</fullName>
    </recommendedName>
</protein>
<sequence>MPNYFTNKQNIREIGVFVIIGVLNTAIDFTVLNLLIIFFGISSPVIYFLFKTFSFLAAVMNSYVMNKRYTFSHRGENLKTFPKFISVTALNFFINVGISSLVFATLSASFTFNPFLVANASAVLGISFGMILNFLSYKFIVFKKD</sequence>
<evidence type="ECO:0000313" key="8">
    <source>
        <dbReference type="EMBL" id="OHA42773.1"/>
    </source>
</evidence>
<dbReference type="PANTHER" id="PTHR38459:SF1">
    <property type="entry name" value="PROPHAGE BACTOPRENOL-LINKED GLUCOSE TRANSLOCASE HOMOLOG"/>
    <property type="match status" value="1"/>
</dbReference>
<dbReference type="PANTHER" id="PTHR38459">
    <property type="entry name" value="PROPHAGE BACTOPRENOL-LINKED GLUCOSE TRANSLOCASE HOMOLOG"/>
    <property type="match status" value="1"/>
</dbReference>
<dbReference type="AlphaFoldDB" id="A0A1G2P3B5"/>
<keyword evidence="5 6" id="KW-0472">Membrane</keyword>
<evidence type="ECO:0000256" key="1">
    <source>
        <dbReference type="ARBA" id="ARBA00004141"/>
    </source>
</evidence>
<dbReference type="GO" id="GO:0000271">
    <property type="term" value="P:polysaccharide biosynthetic process"/>
    <property type="evidence" value="ECO:0007669"/>
    <property type="project" value="InterPro"/>
</dbReference>
<comment type="similarity">
    <text evidence="2">Belongs to the GtrA family.</text>
</comment>
<reference evidence="8 9" key="1">
    <citation type="journal article" date="2016" name="Nat. Commun.">
        <title>Thousands of microbial genomes shed light on interconnected biogeochemical processes in an aquifer system.</title>
        <authorList>
            <person name="Anantharaman K."/>
            <person name="Brown C.T."/>
            <person name="Hug L.A."/>
            <person name="Sharon I."/>
            <person name="Castelle C.J."/>
            <person name="Probst A.J."/>
            <person name="Thomas B.C."/>
            <person name="Singh A."/>
            <person name="Wilkins M.J."/>
            <person name="Karaoz U."/>
            <person name="Brodie E.L."/>
            <person name="Williams K.H."/>
            <person name="Hubbard S.S."/>
            <person name="Banfield J.F."/>
        </authorList>
    </citation>
    <scope>NUCLEOTIDE SEQUENCE [LARGE SCALE GENOMIC DNA]</scope>
</reference>
<evidence type="ECO:0000256" key="3">
    <source>
        <dbReference type="ARBA" id="ARBA00022692"/>
    </source>
</evidence>
<name>A0A1G2P3B5_9BACT</name>